<comment type="caution">
    <text evidence="1">The sequence shown here is derived from an EMBL/GenBank/DDBJ whole genome shotgun (WGS) entry which is preliminary data.</text>
</comment>
<organism evidence="1 2">
    <name type="scientific">Vermiconidia calcicola</name>
    <dbReference type="NCBI Taxonomy" id="1690605"/>
    <lineage>
        <taxon>Eukaryota</taxon>
        <taxon>Fungi</taxon>
        <taxon>Dikarya</taxon>
        <taxon>Ascomycota</taxon>
        <taxon>Pezizomycotina</taxon>
        <taxon>Dothideomycetes</taxon>
        <taxon>Dothideomycetidae</taxon>
        <taxon>Mycosphaerellales</taxon>
        <taxon>Extremaceae</taxon>
        <taxon>Vermiconidia</taxon>
    </lineage>
</organism>
<evidence type="ECO:0000313" key="2">
    <source>
        <dbReference type="Proteomes" id="UP001281147"/>
    </source>
</evidence>
<protein>
    <submittedName>
        <fullName evidence="1">Uncharacterized protein</fullName>
    </submittedName>
</protein>
<dbReference type="EMBL" id="JAUTXU010000053">
    <property type="protein sequence ID" value="KAK3714827.1"/>
    <property type="molecule type" value="Genomic_DNA"/>
</dbReference>
<proteinExistence type="predicted"/>
<reference evidence="1" key="1">
    <citation type="submission" date="2023-07" db="EMBL/GenBank/DDBJ databases">
        <title>Black Yeasts Isolated from many extreme environments.</title>
        <authorList>
            <person name="Coleine C."/>
            <person name="Stajich J.E."/>
            <person name="Selbmann L."/>
        </authorList>
    </citation>
    <scope>NUCLEOTIDE SEQUENCE</scope>
    <source>
        <strain evidence="1">CCFEE 5714</strain>
    </source>
</reference>
<sequence>MSTTALVRSSSSSNSLVAPNSQPKLFSPATTSAVPPSQLVSRAQQTPPLSRARTSQQQPSPAPSTPGRWQHPRIDEVTRRQNKTNFDKSNVRTISYNTFLILASIYLPTLIPTPWLCATHPYPTYTLLTLRLFLLFNIALALTPLFRKNDPCEDIPLTPAQRQLLGLPPMTRPATPQEQQQYVTPPRYSRSATPKGDSSSSSLRAGSPSSGRGTPTQRGASGSPAMRSMSGSAERRRLSYGARASSSELDAGGSMMGTTPTKINNRASVGLNSKWLYEKGRGSPGAVGVGVSGAGWGTGSVFS</sequence>
<name>A0ACC3NEW7_9PEZI</name>
<gene>
    <name evidence="1" type="ORF">LTR37_007562</name>
</gene>
<evidence type="ECO:0000313" key="1">
    <source>
        <dbReference type="EMBL" id="KAK3714827.1"/>
    </source>
</evidence>
<dbReference type="Proteomes" id="UP001281147">
    <property type="component" value="Unassembled WGS sequence"/>
</dbReference>
<keyword evidence="2" id="KW-1185">Reference proteome</keyword>
<accession>A0ACC3NEW7</accession>